<sequence>MYIPKLNAMTDKAEIIGFMKQYSFATLITAQDNVPSASHLPFIIEEREDSIFLISHFAKANPQWEEITQNQVLVIFTEPHAYISPQHYDHELNVPTWNYLAVHAYGQGRLITEQVKAFAALETMINTYEAAYQTQWQQLPPDFKTKLLNRIVAFEIEITDLQAKKKLSRNKSSTEKQRIITALENSPHGVEKEIGQYMQKEYY</sequence>
<dbReference type="Proteomes" id="UP000515237">
    <property type="component" value="Chromosome"/>
</dbReference>
<dbReference type="PIRSF" id="PIRSF010372">
    <property type="entry name" value="PaiB"/>
    <property type="match status" value="1"/>
</dbReference>
<reference evidence="1 2" key="1">
    <citation type="journal article" date="2018" name="Int. J. Syst. Evol. Microbiol.">
        <title>Adhaeribacter swui sp. nov., isolated from wet mud.</title>
        <authorList>
            <person name="Kim D.U."/>
            <person name="Kim K.W."/>
            <person name="Kang M.S."/>
            <person name="Kim J.Y."/>
            <person name="Jang J.H."/>
            <person name="Kim M.K."/>
        </authorList>
    </citation>
    <scope>NUCLEOTIDE SEQUENCE [LARGE SCALE GENOMIC DNA]</scope>
    <source>
        <strain evidence="1 2">KCTC 52873</strain>
    </source>
</reference>
<dbReference type="PANTHER" id="PTHR35802:SF1">
    <property type="entry name" value="PROTEASE SYNTHASE AND SPORULATION PROTEIN PAI 2"/>
    <property type="match status" value="1"/>
</dbReference>
<dbReference type="Gene3D" id="2.30.110.10">
    <property type="entry name" value="Electron Transport, Fmn-binding Protein, Chain A"/>
    <property type="match status" value="1"/>
</dbReference>
<evidence type="ECO:0000313" key="2">
    <source>
        <dbReference type="Proteomes" id="UP000515237"/>
    </source>
</evidence>
<dbReference type="KEGG" id="aswu:HUW51_23325"/>
<proteinExistence type="predicted"/>
<evidence type="ECO:0000313" key="1">
    <source>
        <dbReference type="EMBL" id="QNF35495.1"/>
    </source>
</evidence>
<accession>A0A7G7GEB1</accession>
<dbReference type="EMBL" id="CP055156">
    <property type="protein sequence ID" value="QNF35495.1"/>
    <property type="molecule type" value="Genomic_DNA"/>
</dbReference>
<keyword evidence="2" id="KW-1185">Reference proteome</keyword>
<dbReference type="PANTHER" id="PTHR35802">
    <property type="entry name" value="PROTEASE SYNTHASE AND SPORULATION PROTEIN PAI 2"/>
    <property type="match status" value="1"/>
</dbReference>
<gene>
    <name evidence="1" type="ORF">HUW51_23325</name>
</gene>
<name>A0A7G7GEB1_9BACT</name>
<dbReference type="AlphaFoldDB" id="A0A7G7GEB1"/>
<organism evidence="1 2">
    <name type="scientific">Adhaeribacter swui</name>
    <dbReference type="NCBI Taxonomy" id="2086471"/>
    <lineage>
        <taxon>Bacteria</taxon>
        <taxon>Pseudomonadati</taxon>
        <taxon>Bacteroidota</taxon>
        <taxon>Cytophagia</taxon>
        <taxon>Cytophagales</taxon>
        <taxon>Hymenobacteraceae</taxon>
        <taxon>Adhaeribacter</taxon>
    </lineage>
</organism>
<dbReference type="SUPFAM" id="SSF50475">
    <property type="entry name" value="FMN-binding split barrel"/>
    <property type="match status" value="1"/>
</dbReference>
<dbReference type="RefSeq" id="WP_185271987.1">
    <property type="nucleotide sequence ID" value="NZ_CP055156.1"/>
</dbReference>
<protein>
    <submittedName>
        <fullName evidence="1">FMN-binding negative transcriptional regulator</fullName>
    </submittedName>
</protein>
<dbReference type="Pfam" id="PF04299">
    <property type="entry name" value="FMN_bind_2"/>
    <property type="match status" value="1"/>
</dbReference>
<dbReference type="InterPro" id="IPR007396">
    <property type="entry name" value="TR_PAI2-type"/>
</dbReference>
<dbReference type="InterPro" id="IPR012349">
    <property type="entry name" value="Split_barrel_FMN-bd"/>
</dbReference>